<comment type="caution">
    <text evidence="1">The sequence shown here is derived from an EMBL/GenBank/DDBJ whole genome shotgun (WGS) entry which is preliminary data.</text>
</comment>
<sequence length="117" mass="13587">MRMHREHEEAMREAFTELDRLTNMAYRPQASEADINRLYTEGAAIDQGWHYGPHQQEWEFLKSVRSQWECEPDSVRHALRHSLGASGGGLDAVQRRSIEQARILSCQAVRPEIERGR</sequence>
<dbReference type="Proteomes" id="UP000323876">
    <property type="component" value="Unassembled WGS sequence"/>
</dbReference>
<name>A0A5N0E5J1_9NOCA</name>
<dbReference type="OrthoDB" id="4571290at2"/>
<organism evidence="1 2">
    <name type="scientific">Nocardia colli</name>
    <dbReference type="NCBI Taxonomy" id="2545717"/>
    <lineage>
        <taxon>Bacteria</taxon>
        <taxon>Bacillati</taxon>
        <taxon>Actinomycetota</taxon>
        <taxon>Actinomycetes</taxon>
        <taxon>Mycobacteriales</taxon>
        <taxon>Nocardiaceae</taxon>
        <taxon>Nocardia</taxon>
    </lineage>
</organism>
<protein>
    <submittedName>
        <fullName evidence="1">Uncharacterized protein</fullName>
    </submittedName>
</protein>
<dbReference type="RefSeq" id="WP_150406232.1">
    <property type="nucleotide sequence ID" value="NZ_VXLC01000021.1"/>
</dbReference>
<dbReference type="EMBL" id="VXLC01000021">
    <property type="protein sequence ID" value="KAA8884253.1"/>
    <property type="molecule type" value="Genomic_DNA"/>
</dbReference>
<accession>A0A5N0E5J1</accession>
<dbReference type="AlphaFoldDB" id="A0A5N0E5J1"/>
<proteinExistence type="predicted"/>
<reference evidence="1 2" key="1">
    <citation type="submission" date="2019-09" db="EMBL/GenBank/DDBJ databases">
        <authorList>
            <person name="Wang X."/>
        </authorList>
    </citation>
    <scope>NUCLEOTIDE SEQUENCE [LARGE SCALE GENOMIC DNA]</scope>
    <source>
        <strain evidence="1 2">CICC 11023</strain>
    </source>
</reference>
<gene>
    <name evidence="1" type="ORF">F3087_34075</name>
</gene>
<evidence type="ECO:0000313" key="1">
    <source>
        <dbReference type="EMBL" id="KAA8884253.1"/>
    </source>
</evidence>
<keyword evidence="2" id="KW-1185">Reference proteome</keyword>
<evidence type="ECO:0000313" key="2">
    <source>
        <dbReference type="Proteomes" id="UP000323876"/>
    </source>
</evidence>